<dbReference type="EMBL" id="CATOUU010000279">
    <property type="protein sequence ID" value="CAI9923282.1"/>
    <property type="molecule type" value="Genomic_DNA"/>
</dbReference>
<organism evidence="1">
    <name type="scientific">Hexamita inflata</name>
    <dbReference type="NCBI Taxonomy" id="28002"/>
    <lineage>
        <taxon>Eukaryota</taxon>
        <taxon>Metamonada</taxon>
        <taxon>Diplomonadida</taxon>
        <taxon>Hexamitidae</taxon>
        <taxon>Hexamitinae</taxon>
        <taxon>Hexamita</taxon>
    </lineage>
</organism>
<dbReference type="SUPFAM" id="SSF116842">
    <property type="entry name" value="XseB-like"/>
    <property type="match status" value="1"/>
</dbReference>
<accession>A0AA86NPK0</accession>
<dbReference type="Proteomes" id="UP001642409">
    <property type="component" value="Unassembled WGS sequence"/>
</dbReference>
<keyword evidence="3" id="KW-1185">Reference proteome</keyword>
<reference evidence="2 3" key="2">
    <citation type="submission" date="2024-07" db="EMBL/GenBank/DDBJ databases">
        <authorList>
            <person name="Akdeniz Z."/>
        </authorList>
    </citation>
    <scope>NUCLEOTIDE SEQUENCE [LARGE SCALE GENOMIC DNA]</scope>
</reference>
<evidence type="ECO:0000313" key="2">
    <source>
        <dbReference type="EMBL" id="CAL5980481.1"/>
    </source>
</evidence>
<reference evidence="1" key="1">
    <citation type="submission" date="2023-06" db="EMBL/GenBank/DDBJ databases">
        <authorList>
            <person name="Kurt Z."/>
        </authorList>
    </citation>
    <scope>NUCLEOTIDE SEQUENCE</scope>
</reference>
<name>A0AA86NPK0_9EUKA</name>
<gene>
    <name evidence="1" type="ORF">HINF_LOCUS10927</name>
    <name evidence="2" type="ORF">HINF_LOCUS6194</name>
</gene>
<dbReference type="GO" id="GO:0006308">
    <property type="term" value="P:DNA catabolic process"/>
    <property type="evidence" value="ECO:0007669"/>
    <property type="project" value="InterPro"/>
</dbReference>
<comment type="caution">
    <text evidence="1">The sequence shown here is derived from an EMBL/GenBank/DDBJ whole genome shotgun (WGS) entry which is preliminary data.</text>
</comment>
<proteinExistence type="predicted"/>
<dbReference type="EMBL" id="CAXDID020000012">
    <property type="protein sequence ID" value="CAL5980481.1"/>
    <property type="molecule type" value="Genomic_DNA"/>
</dbReference>
<dbReference type="AlphaFoldDB" id="A0AA86NPK0"/>
<evidence type="ECO:0000313" key="1">
    <source>
        <dbReference type="EMBL" id="CAI9923282.1"/>
    </source>
</evidence>
<evidence type="ECO:0000313" key="3">
    <source>
        <dbReference type="Proteomes" id="UP001642409"/>
    </source>
</evidence>
<protein>
    <submittedName>
        <fullName evidence="1">Small subunit superfamily</fullName>
    </submittedName>
</protein>
<dbReference type="GO" id="GO:0008855">
    <property type="term" value="F:exodeoxyribonuclease VII activity"/>
    <property type="evidence" value="ECO:0007669"/>
    <property type="project" value="InterPro"/>
</dbReference>
<dbReference type="GO" id="GO:0009318">
    <property type="term" value="C:exodeoxyribonuclease VII complex"/>
    <property type="evidence" value="ECO:0007669"/>
    <property type="project" value="InterPro"/>
</dbReference>
<sequence length="67" mass="8068">MAEEFDKNTVKLMKILDIIETQQLTEERKNELVAEAYKLRNQCAQYLNKEKNELEQMFGQITFERIQ</sequence>
<dbReference type="InterPro" id="IPR037004">
    <property type="entry name" value="Exonuc_VII_ssu_sf"/>
</dbReference>